<name>A0AAE3IXW3_9RHOB</name>
<sequence>MRKDRRGFLAGLMAASLTPSLSWADAGNPSFLAAAREPDGTYALFGLSECGQDIFRIALPARGHAAAAHPRFPEAVAFARRPGTYALVIDCTNGRLIQKLDAPNGRHFYGHGVFLNDDTLCCTENDIESGEGRISLWSRRENYRRIGDFPSGGIGPHDLKLLPDGETLVVANGGIRTHPDHGRDKLNLDTMRPNLSYLKTDGSQIDRKELEPALHQCSIRHLDVREDGLVAFAMQWQGIEGEAVPLLGLHALGNPAVFPEFPIADQNRLSGYVGSVSFAGNGSSVAITSPRGGVLLTHGLTHGTKIWNRSDICGVAPSGEGFVSTDGLGGIFSVVDGKPRKLALANRAWDNHLVAI</sequence>
<accession>A0AAE3IXW3</accession>
<dbReference type="Pfam" id="PF07433">
    <property type="entry name" value="DUF1513"/>
    <property type="match status" value="1"/>
</dbReference>
<dbReference type="EMBL" id="JAOYFC010000001">
    <property type="protein sequence ID" value="MCV6824272.1"/>
    <property type="molecule type" value="Genomic_DNA"/>
</dbReference>
<reference evidence="2" key="1">
    <citation type="submission" date="2022-10" db="EMBL/GenBank/DDBJ databases">
        <authorList>
            <person name="Yue Y."/>
        </authorList>
    </citation>
    <scope>NUCLEOTIDE SEQUENCE</scope>
    <source>
        <strain evidence="2">Z654</strain>
    </source>
</reference>
<evidence type="ECO:0000313" key="2">
    <source>
        <dbReference type="EMBL" id="MCV6824272.1"/>
    </source>
</evidence>
<dbReference type="Proteomes" id="UP001208041">
    <property type="component" value="Unassembled WGS sequence"/>
</dbReference>
<dbReference type="PIRSF" id="PIRSF028101">
    <property type="entry name" value="UCP028101"/>
    <property type="match status" value="1"/>
</dbReference>
<feature type="chain" id="PRO_5042119302" evidence="1">
    <location>
        <begin position="25"/>
        <end position="356"/>
    </location>
</feature>
<dbReference type="RefSeq" id="WP_263953087.1">
    <property type="nucleotide sequence ID" value="NZ_JAOYFC010000001.1"/>
</dbReference>
<keyword evidence="3" id="KW-1185">Reference proteome</keyword>
<keyword evidence="1" id="KW-0732">Signal</keyword>
<evidence type="ECO:0000256" key="1">
    <source>
        <dbReference type="SAM" id="SignalP"/>
    </source>
</evidence>
<protein>
    <submittedName>
        <fullName evidence="2">DUF1513 domain-containing protein</fullName>
    </submittedName>
</protein>
<dbReference type="SUPFAM" id="SSF69322">
    <property type="entry name" value="Tricorn protease domain 2"/>
    <property type="match status" value="1"/>
</dbReference>
<dbReference type="PROSITE" id="PS51318">
    <property type="entry name" value="TAT"/>
    <property type="match status" value="1"/>
</dbReference>
<proteinExistence type="predicted"/>
<dbReference type="InterPro" id="IPR008311">
    <property type="entry name" value="UCP028101"/>
</dbReference>
<gene>
    <name evidence="2" type="ORF">OH136_06850</name>
</gene>
<evidence type="ECO:0000313" key="3">
    <source>
        <dbReference type="Proteomes" id="UP001208041"/>
    </source>
</evidence>
<dbReference type="AlphaFoldDB" id="A0AAE3IXW3"/>
<dbReference type="InterPro" id="IPR006311">
    <property type="entry name" value="TAT_signal"/>
</dbReference>
<organism evidence="2 3">
    <name type="scientific">Halocynthiibacter halioticoli</name>
    <dbReference type="NCBI Taxonomy" id="2986804"/>
    <lineage>
        <taxon>Bacteria</taxon>
        <taxon>Pseudomonadati</taxon>
        <taxon>Pseudomonadota</taxon>
        <taxon>Alphaproteobacteria</taxon>
        <taxon>Rhodobacterales</taxon>
        <taxon>Paracoccaceae</taxon>
        <taxon>Halocynthiibacter</taxon>
    </lineage>
</organism>
<comment type="caution">
    <text evidence="2">The sequence shown here is derived from an EMBL/GenBank/DDBJ whole genome shotgun (WGS) entry which is preliminary data.</text>
</comment>
<feature type="signal peptide" evidence="1">
    <location>
        <begin position="1"/>
        <end position="24"/>
    </location>
</feature>